<protein>
    <submittedName>
        <fullName evidence="2">Uncharacterized protein</fullName>
    </submittedName>
</protein>
<name>A0A7G9S5P9_9MICO</name>
<accession>A0A7G9S5P9</accession>
<keyword evidence="3" id="KW-1185">Reference proteome</keyword>
<organism evidence="2 3">
    <name type="scientific">Leucobacter denitrificans</name>
    <dbReference type="NCBI Taxonomy" id="683042"/>
    <lineage>
        <taxon>Bacteria</taxon>
        <taxon>Bacillati</taxon>
        <taxon>Actinomycetota</taxon>
        <taxon>Actinomycetes</taxon>
        <taxon>Micrococcales</taxon>
        <taxon>Microbacteriaceae</taxon>
        <taxon>Leucobacter</taxon>
    </lineage>
</organism>
<dbReference type="EMBL" id="CP060716">
    <property type="protein sequence ID" value="QNN63174.1"/>
    <property type="molecule type" value="Genomic_DNA"/>
</dbReference>
<evidence type="ECO:0000256" key="1">
    <source>
        <dbReference type="SAM" id="Coils"/>
    </source>
</evidence>
<proteinExistence type="predicted"/>
<dbReference type="AlphaFoldDB" id="A0A7G9S5P9"/>
<evidence type="ECO:0000313" key="3">
    <source>
        <dbReference type="Proteomes" id="UP000515934"/>
    </source>
</evidence>
<reference evidence="2 3" key="1">
    <citation type="submission" date="2020-08" db="EMBL/GenBank/DDBJ databases">
        <title>Genome sequence of Leucobacter denitrificans KACC 14055T.</title>
        <authorList>
            <person name="Hyun D.-W."/>
            <person name="Bae J.-W."/>
        </authorList>
    </citation>
    <scope>NUCLEOTIDE SEQUENCE [LARGE SCALE GENOMIC DNA]</scope>
    <source>
        <strain evidence="2 3">KACC 14055</strain>
    </source>
</reference>
<dbReference type="RefSeq" id="WP_187555641.1">
    <property type="nucleotide sequence ID" value="NZ_CP060716.1"/>
</dbReference>
<evidence type="ECO:0000313" key="2">
    <source>
        <dbReference type="EMBL" id="QNN63174.1"/>
    </source>
</evidence>
<sequence length="341" mass="38280">MARSTGKRIARAIAIAVVLILGIGAVVAYEFRTEIRDHFTAVGFQPTSRVEGIQTSIALTASGDRIFLASRPTIGDREQFSTWCADVDHSEEGHVLGCFAQNRIRLFDVTDERLSGVVEVTAAHELLHATYSRLSASEREQLSDELNDAYEALIADDPMLEERMSVYEQLSTTAFANELHSVLGTEVRDLPKALETHYDQWFTDRARIVDWYDSYHSVFTQLTEQANALSAELESLRTDIEQRSAEYDAAVRQFNADAAEFKARNERFEFDGQPELFNQLRSELLARQDALSQTLAGLQADTDRFNELREQLIELNDVSIQLNDVLDSTLPTPTEEPAPSG</sequence>
<dbReference type="KEGG" id="ldn:H9L06_02085"/>
<gene>
    <name evidence="2" type="ORF">H9L06_02085</name>
</gene>
<dbReference type="Proteomes" id="UP000515934">
    <property type="component" value="Chromosome"/>
</dbReference>
<feature type="coiled-coil region" evidence="1">
    <location>
        <begin position="219"/>
        <end position="253"/>
    </location>
</feature>
<keyword evidence="1" id="KW-0175">Coiled coil</keyword>